<dbReference type="Proteomes" id="UP000233419">
    <property type="component" value="Chromosome"/>
</dbReference>
<organism evidence="8 9">
    <name type="scientific">Mesoplasma syrphidae</name>
    <dbReference type="NCBI Taxonomy" id="225999"/>
    <lineage>
        <taxon>Bacteria</taxon>
        <taxon>Bacillati</taxon>
        <taxon>Mycoplasmatota</taxon>
        <taxon>Mollicutes</taxon>
        <taxon>Entomoplasmatales</taxon>
        <taxon>Entomoplasmataceae</taxon>
        <taxon>Mesoplasma</taxon>
    </lineage>
</organism>
<feature type="transmembrane region" description="Helical" evidence="7">
    <location>
        <begin position="421"/>
        <end position="439"/>
    </location>
</feature>
<dbReference type="AlphaFoldDB" id="A0A2K9BKS9"/>
<dbReference type="GO" id="GO:0005886">
    <property type="term" value="C:plasma membrane"/>
    <property type="evidence" value="ECO:0007669"/>
    <property type="project" value="InterPro"/>
</dbReference>
<protein>
    <submittedName>
        <fullName evidence="8">Diacylglyceryl transferase</fullName>
    </submittedName>
</protein>
<evidence type="ECO:0000256" key="3">
    <source>
        <dbReference type="ARBA" id="ARBA00022679"/>
    </source>
</evidence>
<dbReference type="Pfam" id="PF01790">
    <property type="entry name" value="LGT"/>
    <property type="match status" value="1"/>
</dbReference>
<dbReference type="PANTHER" id="PTHR30589">
    <property type="entry name" value="PROLIPOPROTEIN DIACYLGLYCERYL TRANSFERASE"/>
    <property type="match status" value="1"/>
</dbReference>
<dbReference type="GO" id="GO:0008961">
    <property type="term" value="F:phosphatidylglycerol-prolipoprotein diacylglyceryl transferase activity"/>
    <property type="evidence" value="ECO:0007669"/>
    <property type="project" value="InterPro"/>
</dbReference>
<evidence type="ECO:0000256" key="5">
    <source>
        <dbReference type="ARBA" id="ARBA00022989"/>
    </source>
</evidence>
<name>A0A2K9BKS9_9MOLU</name>
<keyword evidence="2" id="KW-1003">Cell membrane</keyword>
<feature type="transmembrane region" description="Helical" evidence="7">
    <location>
        <begin position="103"/>
        <end position="121"/>
    </location>
</feature>
<evidence type="ECO:0000256" key="2">
    <source>
        <dbReference type="ARBA" id="ARBA00022475"/>
    </source>
</evidence>
<feature type="transmembrane region" description="Helical" evidence="7">
    <location>
        <begin position="233"/>
        <end position="253"/>
    </location>
</feature>
<evidence type="ECO:0000256" key="7">
    <source>
        <dbReference type="SAM" id="Phobius"/>
    </source>
</evidence>
<keyword evidence="4 7" id="KW-0812">Transmembrane</keyword>
<keyword evidence="9" id="KW-1185">Reference proteome</keyword>
<evidence type="ECO:0000256" key="4">
    <source>
        <dbReference type="ARBA" id="ARBA00022692"/>
    </source>
</evidence>
<dbReference type="KEGG" id="msyr:CXP39_03535"/>
<comment type="similarity">
    <text evidence="1">Belongs to the Lgt family.</text>
</comment>
<keyword evidence="6 7" id="KW-0472">Membrane</keyword>
<dbReference type="PROSITE" id="PS01311">
    <property type="entry name" value="LGT"/>
    <property type="match status" value="1"/>
</dbReference>
<keyword evidence="3 8" id="KW-0808">Transferase</keyword>
<accession>A0A2K9BKS9</accession>
<dbReference type="EMBL" id="CP025257">
    <property type="protein sequence ID" value="AUF83836.1"/>
    <property type="molecule type" value="Genomic_DNA"/>
</dbReference>
<evidence type="ECO:0000256" key="1">
    <source>
        <dbReference type="ARBA" id="ARBA00007150"/>
    </source>
</evidence>
<sequence>MTLLTNIGGWSLGDWITNFGDPANERLLFGIVPAYPIFMFGGILLTIVASIIHFKMKGIPLREFEWAVVLVVPIGVIGASIFGKAFIPGMPWWRIFFFWEPGMSLFGSLFLGITAGFVLLYKRSKLTMISVWVYADCIIPNILLGQSIGRWGNFFNHEIMGTVVDYEDLNWLPDFIRNKLFYFPNLSEFKDGLGQGLPANWFSSPEIWSTYSNGEITLETFLRETSLEFRQPLFLYEAIATFSLWLIITFLIANLSRFFNKSKPWDLEPTAYPGWYNKHYKSIAEDKLTTKSTLVPIKYKQVRFTGENGEIIELKLSFWKAWNKAYYWYEPNSLAVAEFENSAEERANRRYQGEQRILQLKSQLKIKAKQTNNKLKKVEYKKSYILKRNEIYSQIGKWSRRLNVNPDARALEKLNNPNSFFVIRSGVITGSYIFGYLLIRIILEAFRNPQEYFIQNMPELNFTVLAILLLVGIGIILIAQFTAPYKWREVGWLYEKSY</sequence>
<evidence type="ECO:0000256" key="6">
    <source>
        <dbReference type="ARBA" id="ARBA00023136"/>
    </source>
</evidence>
<dbReference type="RefSeq" id="WP_051591873.1">
    <property type="nucleotide sequence ID" value="NZ_CP025257.1"/>
</dbReference>
<dbReference type="PANTHER" id="PTHR30589:SF0">
    <property type="entry name" value="PHOSPHATIDYLGLYCEROL--PROLIPOPROTEIN DIACYLGLYCERYL TRANSFERASE"/>
    <property type="match status" value="1"/>
</dbReference>
<dbReference type="OrthoDB" id="871140at2"/>
<dbReference type="InterPro" id="IPR001640">
    <property type="entry name" value="Lgt"/>
</dbReference>
<proteinExistence type="inferred from homology"/>
<evidence type="ECO:0000313" key="9">
    <source>
        <dbReference type="Proteomes" id="UP000233419"/>
    </source>
</evidence>
<gene>
    <name evidence="8" type="ORF">CXP39_03535</name>
</gene>
<reference evidence="8 9" key="1">
    <citation type="submission" date="2017-12" db="EMBL/GenBank/DDBJ databases">
        <title>Mesoplasma syrphidae YJS, Complete Genome.</title>
        <authorList>
            <person name="Knight T.F."/>
            <person name="Citino T."/>
            <person name="Rubinstein R."/>
            <person name="Neuschaefer Z."/>
        </authorList>
    </citation>
    <scope>NUCLEOTIDE SEQUENCE [LARGE SCALE GENOMIC DNA]</scope>
    <source>
        <strain evidence="8 9">YJS</strain>
    </source>
</reference>
<evidence type="ECO:0000313" key="8">
    <source>
        <dbReference type="EMBL" id="AUF83836.1"/>
    </source>
</evidence>
<feature type="transmembrane region" description="Helical" evidence="7">
    <location>
        <begin position="64"/>
        <end position="83"/>
    </location>
</feature>
<keyword evidence="5 7" id="KW-1133">Transmembrane helix</keyword>
<feature type="transmembrane region" description="Helical" evidence="7">
    <location>
        <begin position="460"/>
        <end position="483"/>
    </location>
</feature>
<feature type="transmembrane region" description="Helical" evidence="7">
    <location>
        <begin position="27"/>
        <end position="52"/>
    </location>
</feature>
<dbReference type="GO" id="GO:0042158">
    <property type="term" value="P:lipoprotein biosynthetic process"/>
    <property type="evidence" value="ECO:0007669"/>
    <property type="project" value="InterPro"/>
</dbReference>